<evidence type="ECO:0000259" key="1">
    <source>
        <dbReference type="Pfam" id="PF00188"/>
    </source>
</evidence>
<dbReference type="InterPro" id="IPR035940">
    <property type="entry name" value="CAP_sf"/>
</dbReference>
<dbReference type="SUPFAM" id="SSF55797">
    <property type="entry name" value="PR-1-like"/>
    <property type="match status" value="1"/>
</dbReference>
<dbReference type="OrthoDB" id="982527at2"/>
<dbReference type="Pfam" id="PF00188">
    <property type="entry name" value="CAP"/>
    <property type="match status" value="1"/>
</dbReference>
<reference evidence="3" key="1">
    <citation type="submission" date="2017-06" db="EMBL/GenBank/DDBJ databases">
        <authorList>
            <person name="Varghese N."/>
            <person name="Submissions S."/>
        </authorList>
    </citation>
    <scope>NUCLEOTIDE SEQUENCE [LARGE SCALE GENOMIC DNA]</scope>
    <source>
        <strain evidence="3">DSM 27993</strain>
    </source>
</reference>
<feature type="domain" description="SCP" evidence="1">
    <location>
        <begin position="49"/>
        <end position="159"/>
    </location>
</feature>
<evidence type="ECO:0000313" key="2">
    <source>
        <dbReference type="EMBL" id="SNR81640.1"/>
    </source>
</evidence>
<dbReference type="CDD" id="cd05379">
    <property type="entry name" value="CAP_bacterial"/>
    <property type="match status" value="1"/>
</dbReference>
<organism evidence="2 3">
    <name type="scientific">Lutibacter flavus</name>
    <dbReference type="NCBI Taxonomy" id="691689"/>
    <lineage>
        <taxon>Bacteria</taxon>
        <taxon>Pseudomonadati</taxon>
        <taxon>Bacteroidota</taxon>
        <taxon>Flavobacteriia</taxon>
        <taxon>Flavobacteriales</taxon>
        <taxon>Flavobacteriaceae</taxon>
        <taxon>Lutibacter</taxon>
    </lineage>
</organism>
<gene>
    <name evidence="2" type="ORF">SAMN04488111_3273</name>
</gene>
<accession>A0A238ZEC9</accession>
<dbReference type="PANTHER" id="PTHR31157:SF1">
    <property type="entry name" value="SCP DOMAIN-CONTAINING PROTEIN"/>
    <property type="match status" value="1"/>
</dbReference>
<sequence>MKPLFTILLISTLFFSCAPNEDDLNLYDEATNEVISTSVEYSSIELEILDIVNNYRVSENLSKLQTLNIISNVANEHTNYMIQTGEVSHANFNLRAQNLITNAKAKSVSENIAYGYSSAQAVFNGWLNSESHKKIMDNPNFTHFGISSGSDIQGRNYFTHIFIER</sequence>
<protein>
    <submittedName>
        <fullName evidence="2">Cysteine-rich secretory protein family protein</fullName>
    </submittedName>
</protein>
<dbReference type="EMBL" id="FZNX01000006">
    <property type="protein sequence ID" value="SNR81640.1"/>
    <property type="molecule type" value="Genomic_DNA"/>
</dbReference>
<evidence type="ECO:0000313" key="3">
    <source>
        <dbReference type="Proteomes" id="UP000198412"/>
    </source>
</evidence>
<dbReference type="RefSeq" id="WP_089379522.1">
    <property type="nucleotide sequence ID" value="NZ_FZNX01000006.1"/>
</dbReference>
<dbReference type="PROSITE" id="PS51257">
    <property type="entry name" value="PROKAR_LIPOPROTEIN"/>
    <property type="match status" value="1"/>
</dbReference>
<proteinExistence type="predicted"/>
<dbReference type="Gene3D" id="3.40.33.10">
    <property type="entry name" value="CAP"/>
    <property type="match status" value="1"/>
</dbReference>
<keyword evidence="3" id="KW-1185">Reference proteome</keyword>
<dbReference type="PANTHER" id="PTHR31157">
    <property type="entry name" value="SCP DOMAIN-CONTAINING PROTEIN"/>
    <property type="match status" value="1"/>
</dbReference>
<dbReference type="Proteomes" id="UP000198412">
    <property type="component" value="Unassembled WGS sequence"/>
</dbReference>
<dbReference type="AlphaFoldDB" id="A0A238ZEC9"/>
<name>A0A238ZEC9_9FLAO</name>
<dbReference type="InterPro" id="IPR014044">
    <property type="entry name" value="CAP_dom"/>
</dbReference>